<dbReference type="PROSITE" id="PS50887">
    <property type="entry name" value="GGDEF"/>
    <property type="match status" value="1"/>
</dbReference>
<comment type="catalytic activity">
    <reaction evidence="2">
        <text>2 GTP = 3',3'-c-di-GMP + 2 diphosphate</text>
        <dbReference type="Rhea" id="RHEA:24898"/>
        <dbReference type="ChEBI" id="CHEBI:33019"/>
        <dbReference type="ChEBI" id="CHEBI:37565"/>
        <dbReference type="ChEBI" id="CHEBI:58805"/>
        <dbReference type="EC" id="2.7.7.65"/>
    </reaction>
</comment>
<dbReference type="RefSeq" id="WP_073303190.1">
    <property type="nucleotide sequence ID" value="NZ_FRAW01000007.1"/>
</dbReference>
<dbReference type="EMBL" id="FRAW01000007">
    <property type="protein sequence ID" value="SHK47359.1"/>
    <property type="molecule type" value="Genomic_DNA"/>
</dbReference>
<dbReference type="SMART" id="SM00267">
    <property type="entry name" value="GGDEF"/>
    <property type="match status" value="1"/>
</dbReference>
<protein>
    <recommendedName>
        <fullName evidence="1">diguanylate cyclase</fullName>
        <ecNumber evidence="1">2.7.7.65</ecNumber>
    </recommendedName>
</protein>
<evidence type="ECO:0000313" key="5">
    <source>
        <dbReference type="EMBL" id="SHK47359.1"/>
    </source>
</evidence>
<gene>
    <name evidence="5" type="ORF">SAMN05720469_10733</name>
</gene>
<dbReference type="InterPro" id="IPR029787">
    <property type="entry name" value="Nucleotide_cyclase"/>
</dbReference>
<keyword evidence="3" id="KW-0812">Transmembrane</keyword>
<dbReference type="Pfam" id="PF00990">
    <property type="entry name" value="GGDEF"/>
    <property type="match status" value="1"/>
</dbReference>
<evidence type="ECO:0000259" key="4">
    <source>
        <dbReference type="PROSITE" id="PS50887"/>
    </source>
</evidence>
<reference evidence="6" key="1">
    <citation type="submission" date="2016-11" db="EMBL/GenBank/DDBJ databases">
        <authorList>
            <person name="Varghese N."/>
            <person name="Submissions S."/>
        </authorList>
    </citation>
    <scope>NUCLEOTIDE SEQUENCE [LARGE SCALE GENOMIC DNA]</scope>
    <source>
        <strain evidence="6">UWOS</strain>
    </source>
</reference>
<dbReference type="Gene3D" id="3.30.70.270">
    <property type="match status" value="1"/>
</dbReference>
<keyword evidence="3" id="KW-0472">Membrane</keyword>
<evidence type="ECO:0000256" key="1">
    <source>
        <dbReference type="ARBA" id="ARBA00012528"/>
    </source>
</evidence>
<dbReference type="Gene3D" id="3.30.450.40">
    <property type="match status" value="1"/>
</dbReference>
<dbReference type="SUPFAM" id="SSF55781">
    <property type="entry name" value="GAF domain-like"/>
    <property type="match status" value="1"/>
</dbReference>
<organism evidence="5 6">
    <name type="scientific">Fibrobacter intestinalis</name>
    <dbReference type="NCBI Taxonomy" id="28122"/>
    <lineage>
        <taxon>Bacteria</taxon>
        <taxon>Pseudomonadati</taxon>
        <taxon>Fibrobacterota</taxon>
        <taxon>Fibrobacteria</taxon>
        <taxon>Fibrobacterales</taxon>
        <taxon>Fibrobacteraceae</taxon>
        <taxon>Fibrobacter</taxon>
    </lineage>
</organism>
<sequence>MSDILYVVSGLLVGLAFQGGLFLFAIPFALVALVLAWLNRPSLPVAGGKSPTEASPILRRPTIADATTVGRILRPAATQIAPILSSRDTFSAYPGEGNSSLDKLKGNEIWKKIDDELDSVFRPILRALKTLLPKAHSVLLFFKTGDGKSFAIRQFASDSENYIHKFCLIADGAGVVGLLSRQDTNRILEGNLPNGKSLGYYVSSSLLPVHSVAGVPLCNGKKQRIGALVVDSLEQNVFTPEIIPILDSFASMFYMLSYKSYVSAANYREKKKFYELAAYQQKFFTTTLLKDTYKEIFEYVNQNFISDRIMILVFDDPEHEQGTVAFCRGEEEKWFEGRRFSLSDKGILPLAMRTHYPTERVLNRREYVPRLNDDEPQSNMLHYLFVQPCSMTMRNFAQNEPSELAICLERRSEEKFETLEKDLLRFMVNIAYFAYQRGMQFEHEQFEIYHDALTGLLNRRTIDERILELGRTNQEKNVGIMMMDIDHFKHINDTYGHQAGDAILKGIAARISSVADKGENLLARYGGEEFFVAIPGATSEILKETAEQIRMAVCSSPFDIHQTAPIPVSVSIGCYLAEKGFRGEISRAVRYADDALYRAKETGRNRVVEYQERPFDLNESVKSDAGSEGTSDVHDS</sequence>
<keyword evidence="6" id="KW-1185">Reference proteome</keyword>
<feature type="transmembrane region" description="Helical" evidence="3">
    <location>
        <begin position="12"/>
        <end position="38"/>
    </location>
</feature>
<evidence type="ECO:0000256" key="2">
    <source>
        <dbReference type="ARBA" id="ARBA00034247"/>
    </source>
</evidence>
<name>A0A1M6SRT1_9BACT</name>
<dbReference type="AlphaFoldDB" id="A0A1M6SRT1"/>
<dbReference type="CDD" id="cd01949">
    <property type="entry name" value="GGDEF"/>
    <property type="match status" value="1"/>
</dbReference>
<evidence type="ECO:0000256" key="3">
    <source>
        <dbReference type="SAM" id="Phobius"/>
    </source>
</evidence>
<keyword evidence="3" id="KW-1133">Transmembrane helix</keyword>
<dbReference type="EC" id="2.7.7.65" evidence="1"/>
<dbReference type="PANTHER" id="PTHR45138">
    <property type="entry name" value="REGULATORY COMPONENTS OF SENSORY TRANSDUCTION SYSTEM"/>
    <property type="match status" value="1"/>
</dbReference>
<dbReference type="InterPro" id="IPR000160">
    <property type="entry name" value="GGDEF_dom"/>
</dbReference>
<dbReference type="Proteomes" id="UP000184275">
    <property type="component" value="Unassembled WGS sequence"/>
</dbReference>
<dbReference type="InterPro" id="IPR043128">
    <property type="entry name" value="Rev_trsase/Diguanyl_cyclase"/>
</dbReference>
<dbReference type="GO" id="GO:0052621">
    <property type="term" value="F:diguanylate cyclase activity"/>
    <property type="evidence" value="ECO:0007669"/>
    <property type="project" value="UniProtKB-EC"/>
</dbReference>
<dbReference type="PANTHER" id="PTHR45138:SF9">
    <property type="entry name" value="DIGUANYLATE CYCLASE DGCM-RELATED"/>
    <property type="match status" value="1"/>
</dbReference>
<dbReference type="SUPFAM" id="SSF55073">
    <property type="entry name" value="Nucleotide cyclase"/>
    <property type="match status" value="1"/>
</dbReference>
<evidence type="ECO:0000313" key="6">
    <source>
        <dbReference type="Proteomes" id="UP000184275"/>
    </source>
</evidence>
<accession>A0A1M6SRT1</accession>
<feature type="domain" description="GGDEF" evidence="4">
    <location>
        <begin position="476"/>
        <end position="612"/>
    </location>
</feature>
<dbReference type="NCBIfam" id="TIGR00254">
    <property type="entry name" value="GGDEF"/>
    <property type="match status" value="1"/>
</dbReference>
<dbReference type="InterPro" id="IPR029016">
    <property type="entry name" value="GAF-like_dom_sf"/>
</dbReference>
<dbReference type="FunFam" id="3.30.70.270:FF:000001">
    <property type="entry name" value="Diguanylate cyclase domain protein"/>
    <property type="match status" value="1"/>
</dbReference>
<proteinExistence type="predicted"/>
<dbReference type="InterPro" id="IPR050469">
    <property type="entry name" value="Diguanylate_Cyclase"/>
</dbReference>